<dbReference type="PANTHER" id="PTHR46445:SF3">
    <property type="entry name" value="RNA POLYMERASE II DEGRADATION FACTOR-LIKE PROTEIN (DUF1296)-RELATED"/>
    <property type="match status" value="1"/>
</dbReference>
<proteinExistence type="predicted"/>
<evidence type="ECO:0000313" key="2">
    <source>
        <dbReference type="Proteomes" id="UP001153555"/>
    </source>
</evidence>
<accession>A0A9N7N9Y5</accession>
<dbReference type="EMBL" id="CACSLK010024742">
    <property type="protein sequence ID" value="CAA0824220.1"/>
    <property type="molecule type" value="Genomic_DNA"/>
</dbReference>
<dbReference type="PANTHER" id="PTHR46445">
    <property type="entry name" value="RNA POLYMERASE II DEGRADATION FACTOR-LIKE PROTEIN (DUF1296)"/>
    <property type="match status" value="1"/>
</dbReference>
<sequence>MIGYSFLPQSYTYVPSAFQQSFAGSSNYHQSLADVLPQYKSSVSASNLPASGYGGFGNNSTIPGNYSSGTSLSYDEVLSSQYKDNSSHLLSLQQKENSAMWLHGNSRTMPAVPGSTYYNYQTQNQQLGGFRQVQQQSQNYWPSGNPNFYQIQAGISLDQQQQNPRDLSLGGSQEQPKQSQILPNNYLSTFWFSRAAPFSFPIDGCNFASFYSHQ</sequence>
<dbReference type="Proteomes" id="UP001153555">
    <property type="component" value="Unassembled WGS sequence"/>
</dbReference>
<keyword evidence="2" id="KW-1185">Reference proteome</keyword>
<evidence type="ECO:0000313" key="1">
    <source>
        <dbReference type="EMBL" id="CAA0824220.1"/>
    </source>
</evidence>
<gene>
    <name evidence="1" type="ORF">SHERM_21190</name>
</gene>
<organism evidence="1 2">
    <name type="scientific">Striga hermonthica</name>
    <name type="common">Purple witchweed</name>
    <name type="synonym">Buchnera hermonthica</name>
    <dbReference type="NCBI Taxonomy" id="68872"/>
    <lineage>
        <taxon>Eukaryota</taxon>
        <taxon>Viridiplantae</taxon>
        <taxon>Streptophyta</taxon>
        <taxon>Embryophyta</taxon>
        <taxon>Tracheophyta</taxon>
        <taxon>Spermatophyta</taxon>
        <taxon>Magnoliopsida</taxon>
        <taxon>eudicotyledons</taxon>
        <taxon>Gunneridae</taxon>
        <taxon>Pentapetalae</taxon>
        <taxon>asterids</taxon>
        <taxon>lamiids</taxon>
        <taxon>Lamiales</taxon>
        <taxon>Orobanchaceae</taxon>
        <taxon>Buchnereae</taxon>
        <taxon>Striga</taxon>
    </lineage>
</organism>
<name>A0A9N7N9Y5_STRHE</name>
<comment type="caution">
    <text evidence="1">The sequence shown here is derived from an EMBL/GenBank/DDBJ whole genome shotgun (WGS) entry which is preliminary data.</text>
</comment>
<protein>
    <submittedName>
        <fullName evidence="1">Uncharacterized protein</fullName>
    </submittedName>
</protein>
<dbReference type="OrthoDB" id="762072at2759"/>
<dbReference type="AlphaFoldDB" id="A0A9N7N9Y5"/>
<reference evidence="1" key="1">
    <citation type="submission" date="2019-12" db="EMBL/GenBank/DDBJ databases">
        <authorList>
            <person name="Scholes J."/>
        </authorList>
    </citation>
    <scope>NUCLEOTIDE SEQUENCE</scope>
</reference>